<protein>
    <submittedName>
        <fullName evidence="2">SAB</fullName>
    </submittedName>
</protein>
<dbReference type="EMBL" id="LXQA010022857">
    <property type="protein sequence ID" value="MCH92515.1"/>
    <property type="molecule type" value="Genomic_DNA"/>
</dbReference>
<dbReference type="PANTHER" id="PTHR15678:SF6">
    <property type="entry name" value="BRIDGE-LIKE LIPID TRANSFER PROTEIN FAMILY MEMBER 2"/>
    <property type="match status" value="1"/>
</dbReference>
<comment type="caution">
    <text evidence="2">The sequence shown here is derived from an EMBL/GenBank/DDBJ whole genome shotgun (WGS) entry which is preliminary data.</text>
</comment>
<dbReference type="Proteomes" id="UP000265520">
    <property type="component" value="Unassembled WGS sequence"/>
</dbReference>
<evidence type="ECO:0000313" key="3">
    <source>
        <dbReference type="Proteomes" id="UP000265520"/>
    </source>
</evidence>
<feature type="region of interest" description="Disordered" evidence="1">
    <location>
        <begin position="73"/>
        <end position="103"/>
    </location>
</feature>
<dbReference type="Pfam" id="PF10344">
    <property type="entry name" value="Hobbit"/>
    <property type="match status" value="1"/>
</dbReference>
<evidence type="ECO:0000313" key="2">
    <source>
        <dbReference type="EMBL" id="MCH92515.1"/>
    </source>
</evidence>
<accession>A0A392MZX2</accession>
<evidence type="ECO:0000256" key="1">
    <source>
        <dbReference type="SAM" id="MobiDB-lite"/>
    </source>
</evidence>
<keyword evidence="3" id="KW-1185">Reference proteome</keyword>
<dbReference type="InterPro" id="IPR045167">
    <property type="entry name" value="Hobbit"/>
</dbReference>
<gene>
    <name evidence="2" type="ORF">A2U01_0013455</name>
</gene>
<reference evidence="2 3" key="1">
    <citation type="journal article" date="2018" name="Front. Plant Sci.">
        <title>Red Clover (Trifolium pratense) and Zigzag Clover (T. medium) - A Picture of Genomic Similarities and Differences.</title>
        <authorList>
            <person name="Dluhosova J."/>
            <person name="Istvanek J."/>
            <person name="Nedelnik J."/>
            <person name="Repkova J."/>
        </authorList>
    </citation>
    <scope>NUCLEOTIDE SEQUENCE [LARGE SCALE GENOMIC DNA]</scope>
    <source>
        <strain evidence="3">cv. 10/8</strain>
        <tissue evidence="2">Leaf</tissue>
    </source>
</reference>
<sequence length="125" mass="13911">MQKGASFHLGPAGMTCWFLGLGLGYPTIYEQLNKTKGLRVVEIYPLKIHLQESMYRMMWVYFFPEEEKDSQRRQEVWKVSTTAGARRVKKGPPANEAASSSNQSGISALLFPATNQPSVQAGSAQ</sequence>
<organism evidence="2 3">
    <name type="scientific">Trifolium medium</name>
    <dbReference type="NCBI Taxonomy" id="97028"/>
    <lineage>
        <taxon>Eukaryota</taxon>
        <taxon>Viridiplantae</taxon>
        <taxon>Streptophyta</taxon>
        <taxon>Embryophyta</taxon>
        <taxon>Tracheophyta</taxon>
        <taxon>Spermatophyta</taxon>
        <taxon>Magnoliopsida</taxon>
        <taxon>eudicotyledons</taxon>
        <taxon>Gunneridae</taxon>
        <taxon>Pentapetalae</taxon>
        <taxon>rosids</taxon>
        <taxon>fabids</taxon>
        <taxon>Fabales</taxon>
        <taxon>Fabaceae</taxon>
        <taxon>Papilionoideae</taxon>
        <taxon>50 kb inversion clade</taxon>
        <taxon>NPAAA clade</taxon>
        <taxon>Hologalegina</taxon>
        <taxon>IRL clade</taxon>
        <taxon>Trifolieae</taxon>
        <taxon>Trifolium</taxon>
    </lineage>
</organism>
<dbReference type="PANTHER" id="PTHR15678">
    <property type="entry name" value="ANTIGEN MLAA-22-RELATED"/>
    <property type="match status" value="1"/>
</dbReference>
<feature type="non-terminal residue" evidence="2">
    <location>
        <position position="125"/>
    </location>
</feature>
<dbReference type="AlphaFoldDB" id="A0A392MZX2"/>
<proteinExistence type="predicted"/>
<name>A0A392MZX2_9FABA</name>